<protein>
    <submittedName>
        <fullName evidence="1">Uncharacterized protein</fullName>
    </submittedName>
</protein>
<accession>A0AA38U0K3</accession>
<comment type="caution">
    <text evidence="1">The sequence shown here is derived from an EMBL/GenBank/DDBJ whole genome shotgun (WGS) entry which is preliminary data.</text>
</comment>
<dbReference type="EMBL" id="JARYMX010000001">
    <property type="protein sequence ID" value="KAJ9566508.1"/>
    <property type="molecule type" value="Genomic_DNA"/>
</dbReference>
<reference evidence="1" key="1">
    <citation type="submission" date="2023-03" db="EMBL/GenBank/DDBJ databases">
        <title>Chromosome-scale reference genome and RAD-based genetic map of yellow starthistle (Centaurea solstitialis) reveal putative structural variation and QTLs associated with invader traits.</title>
        <authorList>
            <person name="Reatini B."/>
            <person name="Cang F.A."/>
            <person name="Jiang Q."/>
            <person name="Mckibben M.T.W."/>
            <person name="Barker M.S."/>
            <person name="Rieseberg L.H."/>
            <person name="Dlugosch K.M."/>
        </authorList>
    </citation>
    <scope>NUCLEOTIDE SEQUENCE</scope>
    <source>
        <strain evidence="1">CAN-66</strain>
        <tissue evidence="1">Leaf</tissue>
    </source>
</reference>
<sequence>MVASYITKRVTCMTNAMHVNCQDMKMSQTSPYDDVSRHPTIGEALTDFDRNVRIALSMDGFIPFGLCYSLWPLANCCDSIQRTPFNVLAKGI</sequence>
<gene>
    <name evidence="1" type="ORF">OSB04_002474</name>
</gene>
<organism evidence="1 2">
    <name type="scientific">Centaurea solstitialis</name>
    <name type="common">yellow star-thistle</name>
    <dbReference type="NCBI Taxonomy" id="347529"/>
    <lineage>
        <taxon>Eukaryota</taxon>
        <taxon>Viridiplantae</taxon>
        <taxon>Streptophyta</taxon>
        <taxon>Embryophyta</taxon>
        <taxon>Tracheophyta</taxon>
        <taxon>Spermatophyta</taxon>
        <taxon>Magnoliopsida</taxon>
        <taxon>eudicotyledons</taxon>
        <taxon>Gunneridae</taxon>
        <taxon>Pentapetalae</taxon>
        <taxon>asterids</taxon>
        <taxon>campanulids</taxon>
        <taxon>Asterales</taxon>
        <taxon>Asteraceae</taxon>
        <taxon>Carduoideae</taxon>
        <taxon>Cardueae</taxon>
        <taxon>Centaureinae</taxon>
        <taxon>Centaurea</taxon>
    </lineage>
</organism>
<dbReference type="Proteomes" id="UP001172457">
    <property type="component" value="Chromosome 1"/>
</dbReference>
<evidence type="ECO:0000313" key="1">
    <source>
        <dbReference type="EMBL" id="KAJ9566508.1"/>
    </source>
</evidence>
<proteinExistence type="predicted"/>
<dbReference type="AlphaFoldDB" id="A0AA38U0K3"/>
<evidence type="ECO:0000313" key="2">
    <source>
        <dbReference type="Proteomes" id="UP001172457"/>
    </source>
</evidence>
<name>A0AA38U0K3_9ASTR</name>
<keyword evidence="2" id="KW-1185">Reference proteome</keyword>